<dbReference type="PANTHER" id="PTHR33495:SF13">
    <property type="entry name" value="ANTI-SIGMA-F FACTOR ANTAGONIST RSFB"/>
    <property type="match status" value="1"/>
</dbReference>
<dbReference type="Gene3D" id="3.30.750.24">
    <property type="entry name" value="STAS domain"/>
    <property type="match status" value="1"/>
</dbReference>
<name>A0A1X1Z5X4_9MYCO</name>
<evidence type="ECO:0000259" key="3">
    <source>
        <dbReference type="PROSITE" id="PS50801"/>
    </source>
</evidence>
<dbReference type="EMBL" id="LQPJ01000136">
    <property type="protein sequence ID" value="ORW18695.1"/>
    <property type="molecule type" value="Genomic_DNA"/>
</dbReference>
<evidence type="ECO:0000313" key="4">
    <source>
        <dbReference type="EMBL" id="ORW18695.1"/>
    </source>
</evidence>
<dbReference type="NCBIfam" id="TIGR00377">
    <property type="entry name" value="ant_ant_sig"/>
    <property type="match status" value="1"/>
</dbReference>
<evidence type="ECO:0000256" key="1">
    <source>
        <dbReference type="ARBA" id="ARBA00009013"/>
    </source>
</evidence>
<dbReference type="PROSITE" id="PS50801">
    <property type="entry name" value="STAS"/>
    <property type="match status" value="1"/>
</dbReference>
<protein>
    <recommendedName>
        <fullName evidence="2">Anti-sigma factor antagonist</fullName>
    </recommendedName>
</protein>
<dbReference type="InterPro" id="IPR002645">
    <property type="entry name" value="STAS_dom"/>
</dbReference>
<dbReference type="STRING" id="153971.AWC19_18065"/>
<dbReference type="CDD" id="cd07043">
    <property type="entry name" value="STAS_anti-anti-sigma_factors"/>
    <property type="match status" value="1"/>
</dbReference>
<dbReference type="Proteomes" id="UP000193529">
    <property type="component" value="Unassembled WGS sequence"/>
</dbReference>
<dbReference type="SUPFAM" id="SSF52091">
    <property type="entry name" value="SpoIIaa-like"/>
    <property type="match status" value="1"/>
</dbReference>
<dbReference type="AlphaFoldDB" id="A0A1X1Z5X4"/>
<dbReference type="PANTHER" id="PTHR33495">
    <property type="entry name" value="ANTI-SIGMA FACTOR ANTAGONIST TM_1081-RELATED-RELATED"/>
    <property type="match status" value="1"/>
</dbReference>
<dbReference type="RefSeq" id="WP_085080492.1">
    <property type="nucleotide sequence ID" value="NZ_JACKRZ010000440.1"/>
</dbReference>
<dbReference type="InterPro" id="IPR036513">
    <property type="entry name" value="STAS_dom_sf"/>
</dbReference>
<feature type="domain" description="STAS" evidence="3">
    <location>
        <begin position="14"/>
        <end position="122"/>
    </location>
</feature>
<dbReference type="InterPro" id="IPR003658">
    <property type="entry name" value="Anti-sigma_ant"/>
</dbReference>
<comment type="similarity">
    <text evidence="1 2">Belongs to the anti-sigma-factor antagonist family.</text>
</comment>
<gene>
    <name evidence="4" type="ORF">AWC19_18065</name>
</gene>
<accession>A0A1X1Z5X4</accession>
<sequence length="125" mass="12641">MVEQSGDAVDPTAFEVGKHQVDQAVVLSVSGEVDMLSAPQLAEAIQTASTAAPPALIVDLSDVGFLASAGMTVLVTAQAEVTPPTKFAVVANGAATSRPIKLMGLDSVLSIYSSLDDALSGIADQ</sequence>
<dbReference type="Pfam" id="PF01740">
    <property type="entry name" value="STAS"/>
    <property type="match status" value="1"/>
</dbReference>
<organism evidence="4 5">
    <name type="scientific">Mycobacterium palustre</name>
    <dbReference type="NCBI Taxonomy" id="153971"/>
    <lineage>
        <taxon>Bacteria</taxon>
        <taxon>Bacillati</taxon>
        <taxon>Actinomycetota</taxon>
        <taxon>Actinomycetes</taxon>
        <taxon>Mycobacteriales</taxon>
        <taxon>Mycobacteriaceae</taxon>
        <taxon>Mycobacterium</taxon>
        <taxon>Mycobacterium simiae complex</taxon>
    </lineage>
</organism>
<keyword evidence="5" id="KW-1185">Reference proteome</keyword>
<comment type="caution">
    <text evidence="4">The sequence shown here is derived from an EMBL/GenBank/DDBJ whole genome shotgun (WGS) entry which is preliminary data.</text>
</comment>
<dbReference type="GO" id="GO:0043856">
    <property type="term" value="F:anti-sigma factor antagonist activity"/>
    <property type="evidence" value="ECO:0007669"/>
    <property type="project" value="InterPro"/>
</dbReference>
<proteinExistence type="inferred from homology"/>
<evidence type="ECO:0000313" key="5">
    <source>
        <dbReference type="Proteomes" id="UP000193529"/>
    </source>
</evidence>
<evidence type="ECO:0000256" key="2">
    <source>
        <dbReference type="RuleBase" id="RU003749"/>
    </source>
</evidence>
<dbReference type="OrthoDB" id="3393696at2"/>
<reference evidence="4 5" key="1">
    <citation type="submission" date="2016-01" db="EMBL/GenBank/DDBJ databases">
        <title>The new phylogeny of the genus Mycobacterium.</title>
        <authorList>
            <person name="Tarcisio F."/>
            <person name="Conor M."/>
            <person name="Antonella G."/>
            <person name="Elisabetta G."/>
            <person name="Giulia F.S."/>
            <person name="Sara T."/>
            <person name="Anna F."/>
            <person name="Clotilde B."/>
            <person name="Roberto B."/>
            <person name="Veronica D.S."/>
            <person name="Fabio R."/>
            <person name="Monica P."/>
            <person name="Olivier J."/>
            <person name="Enrico T."/>
            <person name="Nicola S."/>
        </authorList>
    </citation>
    <scope>NUCLEOTIDE SEQUENCE [LARGE SCALE GENOMIC DNA]</scope>
    <source>
        <strain evidence="4 5">DSM 44572</strain>
    </source>
</reference>